<dbReference type="SUPFAM" id="SSF52467">
    <property type="entry name" value="DHS-like NAD/FAD-binding domain"/>
    <property type="match status" value="1"/>
</dbReference>
<organism evidence="7 8">
    <name type="scientific">Ornithinimicrobium pratense</name>
    <dbReference type="NCBI Taxonomy" id="2593973"/>
    <lineage>
        <taxon>Bacteria</taxon>
        <taxon>Bacillati</taxon>
        <taxon>Actinomycetota</taxon>
        <taxon>Actinomycetes</taxon>
        <taxon>Micrococcales</taxon>
        <taxon>Ornithinimicrobiaceae</taxon>
        <taxon>Ornithinimicrobium</taxon>
    </lineage>
</organism>
<keyword evidence="3" id="KW-0520">NAD</keyword>
<gene>
    <name evidence="7" type="ORF">FY030_04380</name>
</gene>
<dbReference type="AlphaFoldDB" id="A0A5J6V8H1"/>
<evidence type="ECO:0000256" key="2">
    <source>
        <dbReference type="ARBA" id="ARBA00022679"/>
    </source>
</evidence>
<dbReference type="PROSITE" id="PS50305">
    <property type="entry name" value="SIRTUIN"/>
    <property type="match status" value="1"/>
</dbReference>
<evidence type="ECO:0000259" key="6">
    <source>
        <dbReference type="PROSITE" id="PS50305"/>
    </source>
</evidence>
<dbReference type="EC" id="2.3.1.286" evidence="1"/>
<dbReference type="OrthoDB" id="9800582at2"/>
<evidence type="ECO:0000256" key="1">
    <source>
        <dbReference type="ARBA" id="ARBA00012928"/>
    </source>
</evidence>
<dbReference type="EMBL" id="CP044427">
    <property type="protein sequence ID" value="QFG70139.1"/>
    <property type="molecule type" value="Genomic_DNA"/>
</dbReference>
<dbReference type="PANTHER" id="PTHR11085:SF10">
    <property type="entry name" value="NAD-DEPENDENT PROTEIN DEACYLASE SIRTUIN-5, MITOCHONDRIAL-RELATED"/>
    <property type="match status" value="1"/>
</dbReference>
<keyword evidence="4" id="KW-0862">Zinc</keyword>
<dbReference type="GO" id="GO:0046872">
    <property type="term" value="F:metal ion binding"/>
    <property type="evidence" value="ECO:0007669"/>
    <property type="project" value="UniProtKB-KW"/>
</dbReference>
<feature type="region of interest" description="Disordered" evidence="5">
    <location>
        <begin position="1"/>
        <end position="21"/>
    </location>
</feature>
<evidence type="ECO:0000313" key="7">
    <source>
        <dbReference type="EMBL" id="QFG70139.1"/>
    </source>
</evidence>
<dbReference type="GO" id="GO:0017136">
    <property type="term" value="F:histone deacetylase activity, NAD-dependent"/>
    <property type="evidence" value="ECO:0007669"/>
    <property type="project" value="TreeGrafter"/>
</dbReference>
<sequence>MSTASGIPDYRGPDGRRRVQPMQHAEFVGSATGRQRYWARASVGWERFAAAAPNAAHRAVADLERVGVVDHVLTQNVDGLHQEAGARRVVELHGSLGRVVCLDCEEVTTRDQVHAWLVEANPGFLRQASDPGQVRPDGDVALPEELVAGFRSPRCLVCGGDRLKPDVVFFGGSVPRSTVDRAFELLSGALSLLVLGSSLRVMSGYRFVRRARRDGIPVLVVTRGQTRADAETTVHLDALLDDVLPRLADEVARAPSRPRAGPA</sequence>
<protein>
    <recommendedName>
        <fullName evidence="1">protein acetyllysine N-acetyltransferase</fullName>
        <ecNumber evidence="1">2.3.1.286</ecNumber>
    </recommendedName>
</protein>
<evidence type="ECO:0000256" key="4">
    <source>
        <dbReference type="PROSITE-ProRule" id="PRU00236"/>
    </source>
</evidence>
<evidence type="ECO:0000313" key="8">
    <source>
        <dbReference type="Proteomes" id="UP000326546"/>
    </source>
</evidence>
<dbReference type="KEGG" id="serw:FY030_04380"/>
<proteinExistence type="predicted"/>
<feature type="domain" description="Deacetylase sirtuin-type" evidence="6">
    <location>
        <begin position="1"/>
        <end position="254"/>
    </location>
</feature>
<dbReference type="Gene3D" id="3.40.50.1220">
    <property type="entry name" value="TPP-binding domain"/>
    <property type="match status" value="1"/>
</dbReference>
<name>A0A5J6V8H1_9MICO</name>
<keyword evidence="4" id="KW-0479">Metal-binding</keyword>
<dbReference type="PANTHER" id="PTHR11085">
    <property type="entry name" value="NAD-DEPENDENT PROTEIN DEACYLASE SIRTUIN-5, MITOCHONDRIAL-RELATED"/>
    <property type="match status" value="1"/>
</dbReference>
<dbReference type="InterPro" id="IPR026591">
    <property type="entry name" value="Sirtuin_cat_small_dom_sf"/>
</dbReference>
<reference evidence="7 8" key="1">
    <citation type="submission" date="2019-09" db="EMBL/GenBank/DDBJ databases">
        <title>Serinicoccus pratensis sp. nov., isolated from meadow soil.</title>
        <authorList>
            <person name="Zhang W."/>
        </authorList>
    </citation>
    <scope>NUCLEOTIDE SEQUENCE [LARGE SCALE GENOMIC DNA]</scope>
    <source>
        <strain evidence="7 8">W204</strain>
    </source>
</reference>
<evidence type="ECO:0000256" key="5">
    <source>
        <dbReference type="SAM" id="MobiDB-lite"/>
    </source>
</evidence>
<evidence type="ECO:0000256" key="3">
    <source>
        <dbReference type="ARBA" id="ARBA00023027"/>
    </source>
</evidence>
<feature type="binding site" evidence="4">
    <location>
        <position position="101"/>
    </location>
    <ligand>
        <name>Zn(2+)</name>
        <dbReference type="ChEBI" id="CHEBI:29105"/>
    </ligand>
</feature>
<dbReference type="InterPro" id="IPR003000">
    <property type="entry name" value="Sirtuin"/>
</dbReference>
<feature type="binding site" evidence="4">
    <location>
        <position position="104"/>
    </location>
    <ligand>
        <name>Zn(2+)</name>
        <dbReference type="ChEBI" id="CHEBI:29105"/>
    </ligand>
</feature>
<accession>A0A5J6V8H1</accession>
<dbReference type="GO" id="GO:0070403">
    <property type="term" value="F:NAD+ binding"/>
    <property type="evidence" value="ECO:0007669"/>
    <property type="project" value="InterPro"/>
</dbReference>
<dbReference type="Pfam" id="PF02146">
    <property type="entry name" value="SIR2"/>
    <property type="match status" value="1"/>
</dbReference>
<keyword evidence="2" id="KW-0808">Transferase</keyword>
<keyword evidence="8" id="KW-1185">Reference proteome</keyword>
<dbReference type="InterPro" id="IPR029035">
    <property type="entry name" value="DHS-like_NAD/FAD-binding_dom"/>
</dbReference>
<feature type="binding site" evidence="4">
    <location>
        <position position="158"/>
    </location>
    <ligand>
        <name>Zn(2+)</name>
        <dbReference type="ChEBI" id="CHEBI:29105"/>
    </ligand>
</feature>
<feature type="active site" description="Proton acceptor" evidence="4">
    <location>
        <position position="93"/>
    </location>
</feature>
<dbReference type="Gene3D" id="3.30.1600.10">
    <property type="entry name" value="SIR2/SIRT2 'Small Domain"/>
    <property type="match status" value="1"/>
</dbReference>
<dbReference type="Proteomes" id="UP000326546">
    <property type="component" value="Chromosome"/>
</dbReference>
<dbReference type="InterPro" id="IPR050134">
    <property type="entry name" value="NAD-dep_sirtuin_deacylases"/>
</dbReference>
<feature type="binding site" evidence="4">
    <location>
        <position position="155"/>
    </location>
    <ligand>
        <name>Zn(2+)</name>
        <dbReference type="ChEBI" id="CHEBI:29105"/>
    </ligand>
</feature>
<dbReference type="InterPro" id="IPR026590">
    <property type="entry name" value="Ssirtuin_cat_dom"/>
</dbReference>